<dbReference type="PROSITE" id="PS00523">
    <property type="entry name" value="SULFATASE_1"/>
    <property type="match status" value="1"/>
</dbReference>
<keyword evidence="6" id="KW-0732">Signal</keyword>
<feature type="signal peptide" evidence="6">
    <location>
        <begin position="1"/>
        <end position="16"/>
    </location>
</feature>
<dbReference type="CDD" id="cd16029">
    <property type="entry name" value="4-S"/>
    <property type="match status" value="1"/>
</dbReference>
<reference evidence="8" key="2">
    <citation type="submission" date="2024-10" db="UniProtKB">
        <authorList>
            <consortium name="EnsemblProtists"/>
        </authorList>
    </citation>
    <scope>IDENTIFICATION</scope>
</reference>
<dbReference type="InterPro" id="IPR017850">
    <property type="entry name" value="Alkaline_phosphatase_core_sf"/>
</dbReference>
<dbReference type="GO" id="GO:0046872">
    <property type="term" value="F:metal ion binding"/>
    <property type="evidence" value="ECO:0007669"/>
    <property type="project" value="UniProtKB-KW"/>
</dbReference>
<feature type="domain" description="Sulfatase N-terminal" evidence="7">
    <location>
        <begin position="23"/>
        <end position="342"/>
    </location>
</feature>
<dbReference type="InterPro" id="IPR047115">
    <property type="entry name" value="ARSB"/>
</dbReference>
<sequence>MLHWLSPLLTTIPVRAEQTGPKHVIMTVIDDLGYDDLGFRNEGQILTPHFNRLHSQGIDLSSYYVQPSCSPTRAAILTGRKPLHTGINFWLPNIAAGLSLNEVTLAQVLNRRNFTSHAVGKWHLGFHKTPYTPTFRGFSSFYGYYEGSEDYYTHVTNGGFDFHDERAPFCGPGCTQRPWHLQGQYSTNLFTARAVEIISQHNLSSRLFLYLAYQGVHAPRQAPAAYVEPYKKGIADPVRRTFAGMISALDEGIGNVTAALAARGMFADTLIVVTTDNGGPTTECSTTGQSNWPFRGSKCSIYEGGTRGTAFLHWQGLPRRGVTFTGLAHAADWLPTIVSAVGSRLWPNETLSLDGLDLWDALLSNGALEPQPHVQLPRPLSYLPTPPPTFRPTFRPAFRPTHSARPLCTI</sequence>
<dbReference type="PANTHER" id="PTHR10342">
    <property type="entry name" value="ARYLSULFATASE"/>
    <property type="match status" value="1"/>
</dbReference>
<dbReference type="PANTHER" id="PTHR10342:SF274">
    <property type="entry name" value="ARYLSULFATASE B"/>
    <property type="match status" value="1"/>
</dbReference>
<reference evidence="9" key="1">
    <citation type="journal article" date="2013" name="Nature">
        <title>Pan genome of the phytoplankton Emiliania underpins its global distribution.</title>
        <authorList>
            <person name="Read B.A."/>
            <person name="Kegel J."/>
            <person name="Klute M.J."/>
            <person name="Kuo A."/>
            <person name="Lefebvre S.C."/>
            <person name="Maumus F."/>
            <person name="Mayer C."/>
            <person name="Miller J."/>
            <person name="Monier A."/>
            <person name="Salamov A."/>
            <person name="Young J."/>
            <person name="Aguilar M."/>
            <person name="Claverie J.M."/>
            <person name="Frickenhaus S."/>
            <person name="Gonzalez K."/>
            <person name="Herman E.K."/>
            <person name="Lin Y.C."/>
            <person name="Napier J."/>
            <person name="Ogata H."/>
            <person name="Sarno A.F."/>
            <person name="Shmutz J."/>
            <person name="Schroeder D."/>
            <person name="de Vargas C."/>
            <person name="Verret F."/>
            <person name="von Dassow P."/>
            <person name="Valentin K."/>
            <person name="Van de Peer Y."/>
            <person name="Wheeler G."/>
            <person name="Dacks J.B."/>
            <person name="Delwiche C.F."/>
            <person name="Dyhrman S.T."/>
            <person name="Glockner G."/>
            <person name="John U."/>
            <person name="Richards T."/>
            <person name="Worden A.Z."/>
            <person name="Zhang X."/>
            <person name="Grigoriev I.V."/>
            <person name="Allen A.E."/>
            <person name="Bidle K."/>
            <person name="Borodovsky M."/>
            <person name="Bowler C."/>
            <person name="Brownlee C."/>
            <person name="Cock J.M."/>
            <person name="Elias M."/>
            <person name="Gladyshev V.N."/>
            <person name="Groth M."/>
            <person name="Guda C."/>
            <person name="Hadaegh A."/>
            <person name="Iglesias-Rodriguez M.D."/>
            <person name="Jenkins J."/>
            <person name="Jones B.M."/>
            <person name="Lawson T."/>
            <person name="Leese F."/>
            <person name="Lindquist E."/>
            <person name="Lobanov A."/>
            <person name="Lomsadze A."/>
            <person name="Malik S.B."/>
            <person name="Marsh M.E."/>
            <person name="Mackinder L."/>
            <person name="Mock T."/>
            <person name="Mueller-Roeber B."/>
            <person name="Pagarete A."/>
            <person name="Parker M."/>
            <person name="Probert I."/>
            <person name="Quesneville H."/>
            <person name="Raines C."/>
            <person name="Rensing S.A."/>
            <person name="Riano-Pachon D.M."/>
            <person name="Richier S."/>
            <person name="Rokitta S."/>
            <person name="Shiraiwa Y."/>
            <person name="Soanes D.M."/>
            <person name="van der Giezen M."/>
            <person name="Wahlund T.M."/>
            <person name="Williams B."/>
            <person name="Wilson W."/>
            <person name="Wolfe G."/>
            <person name="Wurch L.L."/>
        </authorList>
    </citation>
    <scope>NUCLEOTIDE SEQUENCE</scope>
</reference>
<evidence type="ECO:0000256" key="4">
    <source>
        <dbReference type="ARBA" id="ARBA00022837"/>
    </source>
</evidence>
<dbReference type="GO" id="GO:0008484">
    <property type="term" value="F:sulfuric ester hydrolase activity"/>
    <property type="evidence" value="ECO:0007669"/>
    <property type="project" value="InterPro"/>
</dbReference>
<keyword evidence="3" id="KW-0378">Hydrolase</keyword>
<dbReference type="RefSeq" id="XP_005779067.1">
    <property type="nucleotide sequence ID" value="XM_005779010.1"/>
</dbReference>
<evidence type="ECO:0000256" key="2">
    <source>
        <dbReference type="ARBA" id="ARBA00022723"/>
    </source>
</evidence>
<dbReference type="PaxDb" id="2903-EOD26638"/>
<dbReference type="InterPro" id="IPR000917">
    <property type="entry name" value="Sulfatase_N"/>
</dbReference>
<keyword evidence="5" id="KW-0325">Glycoprotein</keyword>
<accession>A0A0D3JT03</accession>
<comment type="similarity">
    <text evidence="1">Belongs to the sulfatase family.</text>
</comment>
<evidence type="ECO:0000313" key="8">
    <source>
        <dbReference type="EnsemblProtists" id="EOD26638"/>
    </source>
</evidence>
<organism evidence="8 9">
    <name type="scientific">Emiliania huxleyi (strain CCMP1516)</name>
    <dbReference type="NCBI Taxonomy" id="280463"/>
    <lineage>
        <taxon>Eukaryota</taxon>
        <taxon>Haptista</taxon>
        <taxon>Haptophyta</taxon>
        <taxon>Prymnesiophyceae</taxon>
        <taxon>Isochrysidales</taxon>
        <taxon>Noelaerhabdaceae</taxon>
        <taxon>Emiliania</taxon>
    </lineage>
</organism>
<proteinExistence type="inferred from homology"/>
<name>A0A0D3JT03_EMIH1</name>
<dbReference type="HOGENOM" id="CLU_006332_10_1_1"/>
<evidence type="ECO:0000259" key="7">
    <source>
        <dbReference type="Pfam" id="PF00884"/>
    </source>
</evidence>
<keyword evidence="4" id="KW-0106">Calcium</keyword>
<dbReference type="InterPro" id="IPR024607">
    <property type="entry name" value="Sulfatase_CS"/>
</dbReference>
<keyword evidence="9" id="KW-1185">Reference proteome</keyword>
<dbReference type="eggNOG" id="KOG3867">
    <property type="taxonomic scope" value="Eukaryota"/>
</dbReference>
<dbReference type="Pfam" id="PF00884">
    <property type="entry name" value="Sulfatase"/>
    <property type="match status" value="1"/>
</dbReference>
<protein>
    <recommendedName>
        <fullName evidence="7">Sulfatase N-terminal domain-containing protein</fullName>
    </recommendedName>
</protein>
<evidence type="ECO:0000256" key="6">
    <source>
        <dbReference type="SAM" id="SignalP"/>
    </source>
</evidence>
<dbReference type="EnsemblProtists" id="EOD26638">
    <property type="protein sequence ID" value="EOD26638"/>
    <property type="gene ID" value="EMIHUDRAFT_73553"/>
</dbReference>
<dbReference type="Gene3D" id="3.40.720.10">
    <property type="entry name" value="Alkaline Phosphatase, subunit A"/>
    <property type="match status" value="1"/>
</dbReference>
<dbReference type="AlphaFoldDB" id="A0A0D3JT03"/>
<evidence type="ECO:0000256" key="5">
    <source>
        <dbReference type="ARBA" id="ARBA00023180"/>
    </source>
</evidence>
<dbReference type="SUPFAM" id="SSF53649">
    <property type="entry name" value="Alkaline phosphatase-like"/>
    <property type="match status" value="1"/>
</dbReference>
<dbReference type="KEGG" id="ehx:EMIHUDRAFT_73553"/>
<evidence type="ECO:0000313" key="9">
    <source>
        <dbReference type="Proteomes" id="UP000013827"/>
    </source>
</evidence>
<dbReference type="GeneID" id="17272183"/>
<dbReference type="Proteomes" id="UP000013827">
    <property type="component" value="Unassembled WGS sequence"/>
</dbReference>
<evidence type="ECO:0000256" key="1">
    <source>
        <dbReference type="ARBA" id="ARBA00008779"/>
    </source>
</evidence>
<keyword evidence="2" id="KW-0479">Metal-binding</keyword>
<feature type="chain" id="PRO_5044275339" description="Sulfatase N-terminal domain-containing protein" evidence="6">
    <location>
        <begin position="17"/>
        <end position="410"/>
    </location>
</feature>
<evidence type="ECO:0000256" key="3">
    <source>
        <dbReference type="ARBA" id="ARBA00022801"/>
    </source>
</evidence>
<dbReference type="STRING" id="2903.R1CUD8"/>